<feature type="compositionally biased region" description="Low complexity" evidence="5">
    <location>
        <begin position="705"/>
        <end position="728"/>
    </location>
</feature>
<dbReference type="InterPro" id="IPR011989">
    <property type="entry name" value="ARM-like"/>
</dbReference>
<dbReference type="SMART" id="SM00338">
    <property type="entry name" value="BRLZ"/>
    <property type="match status" value="1"/>
</dbReference>
<feature type="region of interest" description="Disordered" evidence="5">
    <location>
        <begin position="78"/>
        <end position="128"/>
    </location>
</feature>
<dbReference type="GO" id="GO:0031410">
    <property type="term" value="C:cytoplasmic vesicle"/>
    <property type="evidence" value="ECO:0007669"/>
    <property type="project" value="UniProtKB-SubCell"/>
</dbReference>
<dbReference type="Gene3D" id="1.25.40.90">
    <property type="match status" value="1"/>
</dbReference>
<dbReference type="InterPro" id="IPR046347">
    <property type="entry name" value="bZIP_sf"/>
</dbReference>
<feature type="compositionally biased region" description="Low complexity" evidence="5">
    <location>
        <begin position="772"/>
        <end position="801"/>
    </location>
</feature>
<dbReference type="InterPro" id="IPR039273">
    <property type="entry name" value="TEPSIN"/>
</dbReference>
<feature type="compositionally biased region" description="Low complexity" evidence="5">
    <location>
        <begin position="1128"/>
        <end position="1138"/>
    </location>
</feature>
<gene>
    <name evidence="8" type="ORF">N0F65_004458</name>
</gene>
<dbReference type="Pfam" id="PF00170">
    <property type="entry name" value="bZIP_1"/>
    <property type="match status" value="1"/>
</dbReference>
<dbReference type="PANTHER" id="PTHR21514:SF0">
    <property type="entry name" value="AP-4 COMPLEX ACCESSORY SUBUNIT TEPSIN"/>
    <property type="match status" value="1"/>
</dbReference>
<feature type="region of interest" description="Disordered" evidence="5">
    <location>
        <begin position="886"/>
        <end position="906"/>
    </location>
</feature>
<feature type="compositionally biased region" description="Gly residues" evidence="5">
    <location>
        <begin position="816"/>
        <end position="831"/>
    </location>
</feature>
<feature type="domain" description="ENTH" evidence="7">
    <location>
        <begin position="416"/>
        <end position="549"/>
    </location>
</feature>
<evidence type="ECO:0000256" key="5">
    <source>
        <dbReference type="SAM" id="MobiDB-lite"/>
    </source>
</evidence>
<accession>A0AAV2ZF93</accession>
<feature type="compositionally biased region" description="Polar residues" evidence="5">
    <location>
        <begin position="1039"/>
        <end position="1048"/>
    </location>
</feature>
<dbReference type="InterPro" id="IPR035802">
    <property type="entry name" value="ENTH/VHS_tepsin"/>
</dbReference>
<evidence type="ECO:0000256" key="3">
    <source>
        <dbReference type="ARBA" id="ARBA00023034"/>
    </source>
</evidence>
<feature type="compositionally biased region" description="Pro residues" evidence="5">
    <location>
        <begin position="554"/>
        <end position="568"/>
    </location>
</feature>
<evidence type="ECO:0000313" key="9">
    <source>
        <dbReference type="Proteomes" id="UP001146120"/>
    </source>
</evidence>
<keyword evidence="3" id="KW-0333">Golgi apparatus</keyword>
<evidence type="ECO:0000313" key="8">
    <source>
        <dbReference type="EMBL" id="DBA04821.1"/>
    </source>
</evidence>
<dbReference type="CDD" id="cd03572">
    <property type="entry name" value="ENTH_like_Tepsin"/>
    <property type="match status" value="1"/>
</dbReference>
<feature type="compositionally biased region" description="Polar residues" evidence="5">
    <location>
        <begin position="665"/>
        <end position="682"/>
    </location>
</feature>
<feature type="compositionally biased region" description="Polar residues" evidence="5">
    <location>
        <begin position="620"/>
        <end position="630"/>
    </location>
</feature>
<dbReference type="InterPro" id="IPR008942">
    <property type="entry name" value="ENTH_VHS"/>
</dbReference>
<feature type="compositionally biased region" description="Gly residues" evidence="5">
    <location>
        <begin position="632"/>
        <end position="662"/>
    </location>
</feature>
<dbReference type="SUPFAM" id="SSF57959">
    <property type="entry name" value="Leucine zipper domain"/>
    <property type="match status" value="1"/>
</dbReference>
<dbReference type="PROSITE" id="PS00036">
    <property type="entry name" value="BZIP_BASIC"/>
    <property type="match status" value="1"/>
</dbReference>
<dbReference type="Pfam" id="PF01417">
    <property type="entry name" value="ENTH"/>
    <property type="match status" value="1"/>
</dbReference>
<dbReference type="GO" id="GO:0003700">
    <property type="term" value="F:DNA-binding transcription factor activity"/>
    <property type="evidence" value="ECO:0007669"/>
    <property type="project" value="InterPro"/>
</dbReference>
<reference evidence="8" key="2">
    <citation type="journal article" date="2023" name="Microbiol Resour">
        <title>Decontamination and Annotation of the Draft Genome Sequence of the Oomycete Lagenidium giganteum ARSEF 373.</title>
        <authorList>
            <person name="Morgan W.R."/>
            <person name="Tartar A."/>
        </authorList>
    </citation>
    <scope>NUCLEOTIDE SEQUENCE</scope>
    <source>
        <strain evidence="8">ARSEF 373</strain>
    </source>
</reference>
<sequence>LAASKETMELLPEDDDLLSYFLSADVTTDQLNQTKPDPSLPAHNVYPGLGGMAAAATEQLSFGQHMNLGLDSALAGTPTNTAGQVAPDGSVRATRDDGSDAGGGLDTDEKRQRRLARNRESARQSRRRKKQYLELLEEKVSQLTENIDTTRANHLDKADDALSSVRSEILATLAKEAEAGGAEASEKIRQGIQLIQERFGPNSAERAAVKDYNFRQLDNLLLPPYCRLLLWLSIQDDEFFDDAAALGQKPASSENEKKRQAITVKKDTLWSTLIGDLALTYEQDEKLKALYKSGDSKSSKSERRRVALAVTYLSKLQRSLEQRAEAVQQHTDTVHSILTPEQSLKFLQWMDMHQERLPSYVDRSSSLANTGSSETVRAILKKNDRDLTVDDVTALLGELTRRGQSDRGSHRLRTQTRGGRSTMNRQVISEATSIHDAPVPMYLMEQIAGGTKVSSRDAEKVADFLIGRLAKSNLVVKLKALQIISYCIREGSPAFTEAVREDEAEIAAYLQYTGPPDPVFGDEKYRRIRVASQEALVCLNDGCLPRRPPQQQAPAPPAPNSWQAPPPSQDSHYSNSSHNEPEQHGYGGRGDSRGAGPTPSSQSHQPWGRPAPYRDDPSSHAHNQPPNSHGNYGYGQQGGSGGYGQQGGSGGYGQQGGSGGYGQPLPNNGGYNQQPTYNYSTNSQDYGSQSGQYGQNRQPASGFDSWQQAPPSSGASAAKGAGIWSSSGYQKKDTSSEPSYSSGSTRDNRPTVLVGHSLNFPKPTGGFGSSNGAGSSYGRSGAFGSSGHNGPPSGFSGGPAPVFMSNSNPGMHNSHHGGGFGSTGGGGGLSGGSMSTSLDDAPSSKLGKTVGSLKKMGTEAMERWERRNIDKSIVTSLADNDGLAPGSIMDRGYYQPQRGTGGGDTSGDYERGLIDALCAPGGLSRAPPADALKRFLDLAQTLETDLIGDILLDKLEDSSWQVRLKGLHVVLALLESPASAPYQTWFEENADMLEELRNDARSVVAAKALQVLQALGLADESEQVAQSQRRSSTRSNSRGATKSRSSQPAEEVDFLGFDNLSVSGPQDASPAPLKPHHNNEQPNLLGTPPMTPAVAPPREVSLLDGFDSYAPQQPQQQQQQQHMFSPRQVQYQQQQQQYGGYGYGQQGHQQSQPQQAPAPVDDRSKTLSHFGKDLFTIANSPRGSGSAKPADAPAQGGGERSAFSFM</sequence>
<comment type="caution">
    <text evidence="8">The sequence shown here is derived from an EMBL/GenBank/DDBJ whole genome shotgun (WGS) entry which is preliminary data.</text>
</comment>
<evidence type="ECO:0000259" key="7">
    <source>
        <dbReference type="PROSITE" id="PS50942"/>
    </source>
</evidence>
<evidence type="ECO:0000256" key="2">
    <source>
        <dbReference type="ARBA" id="ARBA00004601"/>
    </source>
</evidence>
<dbReference type="InterPro" id="IPR004827">
    <property type="entry name" value="bZIP"/>
</dbReference>
<protein>
    <recommendedName>
        <fullName evidence="10">BZIP domain-containing protein</fullName>
    </recommendedName>
</protein>
<keyword evidence="4" id="KW-0968">Cytoplasmic vesicle</keyword>
<evidence type="ECO:0000256" key="1">
    <source>
        <dbReference type="ARBA" id="ARBA00004541"/>
    </source>
</evidence>
<dbReference type="GO" id="GO:0032588">
    <property type="term" value="C:trans-Golgi network membrane"/>
    <property type="evidence" value="ECO:0007669"/>
    <property type="project" value="TreeGrafter"/>
</dbReference>
<evidence type="ECO:0000256" key="4">
    <source>
        <dbReference type="ARBA" id="ARBA00023329"/>
    </source>
</evidence>
<dbReference type="PROSITE" id="PS50942">
    <property type="entry name" value="ENTH"/>
    <property type="match status" value="1"/>
</dbReference>
<keyword evidence="9" id="KW-1185">Reference proteome</keyword>
<dbReference type="Gene3D" id="1.25.10.10">
    <property type="entry name" value="Leucine-rich Repeat Variant"/>
    <property type="match status" value="1"/>
</dbReference>
<dbReference type="PROSITE" id="PS50217">
    <property type="entry name" value="BZIP"/>
    <property type="match status" value="1"/>
</dbReference>
<dbReference type="Proteomes" id="UP001146120">
    <property type="component" value="Unassembled WGS sequence"/>
</dbReference>
<comment type="subcellular location">
    <subcellularLocation>
        <location evidence="1">Cytoplasmic vesicle</location>
    </subcellularLocation>
    <subcellularLocation>
        <location evidence="2">Golgi apparatus</location>
        <location evidence="2">trans-Golgi network</location>
    </subcellularLocation>
</comment>
<dbReference type="EMBL" id="DAKRPA010000005">
    <property type="protein sequence ID" value="DBA04821.1"/>
    <property type="molecule type" value="Genomic_DNA"/>
</dbReference>
<evidence type="ECO:0000259" key="6">
    <source>
        <dbReference type="PROSITE" id="PS50217"/>
    </source>
</evidence>
<feature type="compositionally biased region" description="Low complexity" evidence="5">
    <location>
        <begin position="1146"/>
        <end position="1155"/>
    </location>
</feature>
<proteinExistence type="predicted"/>
<feature type="region of interest" description="Disordered" evidence="5">
    <location>
        <begin position="542"/>
        <end position="849"/>
    </location>
</feature>
<dbReference type="PANTHER" id="PTHR21514">
    <property type="entry name" value="AP-4 COMPLEX ACCESSORY SUBUNIT TEPSIN"/>
    <property type="match status" value="1"/>
</dbReference>
<feature type="compositionally biased region" description="Basic and acidic residues" evidence="5">
    <location>
        <begin position="107"/>
        <end position="123"/>
    </location>
</feature>
<feature type="domain" description="BZIP" evidence="6">
    <location>
        <begin position="108"/>
        <end position="145"/>
    </location>
</feature>
<dbReference type="CDD" id="cd14811">
    <property type="entry name" value="bZIP_u2"/>
    <property type="match status" value="1"/>
</dbReference>
<dbReference type="AlphaFoldDB" id="A0AAV2ZF93"/>
<feature type="region of interest" description="Disordered" evidence="5">
    <location>
        <begin position="1020"/>
        <end position="1206"/>
    </location>
</feature>
<organism evidence="8 9">
    <name type="scientific">Lagenidium giganteum</name>
    <dbReference type="NCBI Taxonomy" id="4803"/>
    <lineage>
        <taxon>Eukaryota</taxon>
        <taxon>Sar</taxon>
        <taxon>Stramenopiles</taxon>
        <taxon>Oomycota</taxon>
        <taxon>Peronosporomycetes</taxon>
        <taxon>Pythiales</taxon>
        <taxon>Pythiaceae</taxon>
    </lineage>
</organism>
<feature type="compositionally biased region" description="Low complexity" evidence="5">
    <location>
        <begin position="683"/>
        <end position="695"/>
    </location>
</feature>
<feature type="compositionally biased region" description="Low complexity" evidence="5">
    <location>
        <begin position="1026"/>
        <end position="1038"/>
    </location>
</feature>
<reference evidence="8" key="1">
    <citation type="submission" date="2022-11" db="EMBL/GenBank/DDBJ databases">
        <authorList>
            <person name="Morgan W.R."/>
            <person name="Tartar A."/>
        </authorList>
    </citation>
    <scope>NUCLEOTIDE SEQUENCE</scope>
    <source>
        <strain evidence="8">ARSEF 373</strain>
    </source>
</reference>
<dbReference type="InterPro" id="IPR013809">
    <property type="entry name" value="ENTH"/>
</dbReference>
<dbReference type="SUPFAM" id="SSF48464">
    <property type="entry name" value="ENTH/VHS domain"/>
    <property type="match status" value="1"/>
</dbReference>
<name>A0AAV2ZF93_9STRA</name>
<dbReference type="Gene3D" id="1.20.5.170">
    <property type="match status" value="1"/>
</dbReference>
<feature type="compositionally biased region" description="Low complexity" evidence="5">
    <location>
        <begin position="1111"/>
        <end position="1121"/>
    </location>
</feature>
<evidence type="ECO:0008006" key="10">
    <source>
        <dbReference type="Google" id="ProtNLM"/>
    </source>
</evidence>
<feature type="non-terminal residue" evidence="8">
    <location>
        <position position="1"/>
    </location>
</feature>